<dbReference type="Pfam" id="PF00501">
    <property type="entry name" value="AMP-binding"/>
    <property type="match status" value="1"/>
</dbReference>
<name>A0AAD4L1V8_9EURO</name>
<dbReference type="Pfam" id="PF13193">
    <property type="entry name" value="AMP-binding_C"/>
    <property type="match status" value="1"/>
</dbReference>
<evidence type="ECO:0000259" key="1">
    <source>
        <dbReference type="Pfam" id="PF00501"/>
    </source>
</evidence>
<sequence>MPLKSPFPDLTIPEKNLISHVFPEHRQPSTTHQWVDANDPVHTLSSAQALCWAKRFASGLDREQVSQQTTILLISPNNIFLPAVFYGIVGSGRIFSGASPAYTVTELAHQIKITSPRIILVHPSILDRALEAVEVVNSYKTRILQFSDKPNSTLRGVPDWRVILDSESNAERYHWPDFPGQTSRKMIATLNFSSGTTGLPKGVAISHHNIIANLEQARFMLSLGRVATQNDRWIGFLPMYHAYGQLYYCLMCAHLNTPVYVVEKFEFRNLLCWIQDYRITMLQLVPPADIIVSFTCEAILKMLVDRPEPAEYDLSSVKDILSGAAPLSQELGDRVRKQFGVTILEGYGMSELTCTAIQTPLLLAKNGTTSLGVLVPNTECRLLSDNGVEVADGEPGEIHIRGPQAFQGYWRNDQATQDTKKRDGWIKTGDIAVTRGDEFWIVDRKKELIKVNGLQVSPAELEAVLGENEHIADVGVIGVGSARGEVPRAYVVLHDNSKDKVAENDISSWVEQRVARHKRLDGGVIIVDQIPRLASGKVERKTLRKWVKDDQTRGLSSKI</sequence>
<dbReference type="PROSITE" id="PS00455">
    <property type="entry name" value="AMP_BINDING"/>
    <property type="match status" value="1"/>
</dbReference>
<comment type="caution">
    <text evidence="3">The sequence shown here is derived from an EMBL/GenBank/DDBJ whole genome shotgun (WGS) entry which is preliminary data.</text>
</comment>
<gene>
    <name evidence="3" type="ORF">BGW36DRAFT_422545</name>
</gene>
<dbReference type="AlphaFoldDB" id="A0AAD4L1V8"/>
<dbReference type="PANTHER" id="PTHR24096">
    <property type="entry name" value="LONG-CHAIN-FATTY-ACID--COA LIGASE"/>
    <property type="match status" value="1"/>
</dbReference>
<evidence type="ECO:0000313" key="4">
    <source>
        <dbReference type="Proteomes" id="UP001201262"/>
    </source>
</evidence>
<keyword evidence="4" id="KW-1185">Reference proteome</keyword>
<dbReference type="Gene3D" id="3.30.300.30">
    <property type="match status" value="1"/>
</dbReference>
<organism evidence="3 4">
    <name type="scientific">Talaromyces proteolyticus</name>
    <dbReference type="NCBI Taxonomy" id="1131652"/>
    <lineage>
        <taxon>Eukaryota</taxon>
        <taxon>Fungi</taxon>
        <taxon>Dikarya</taxon>
        <taxon>Ascomycota</taxon>
        <taxon>Pezizomycotina</taxon>
        <taxon>Eurotiomycetes</taxon>
        <taxon>Eurotiomycetidae</taxon>
        <taxon>Eurotiales</taxon>
        <taxon>Trichocomaceae</taxon>
        <taxon>Talaromyces</taxon>
        <taxon>Talaromyces sect. Bacilispori</taxon>
    </lineage>
</organism>
<dbReference type="EMBL" id="JAJTJA010000001">
    <property type="protein sequence ID" value="KAH8706022.1"/>
    <property type="molecule type" value="Genomic_DNA"/>
</dbReference>
<dbReference type="InterPro" id="IPR000873">
    <property type="entry name" value="AMP-dep_synth/lig_dom"/>
</dbReference>
<dbReference type="GeneID" id="70250004"/>
<dbReference type="InterPro" id="IPR020845">
    <property type="entry name" value="AMP-binding_CS"/>
</dbReference>
<dbReference type="InterPro" id="IPR045851">
    <property type="entry name" value="AMP-bd_C_sf"/>
</dbReference>
<accession>A0AAD4L1V8</accession>
<dbReference type="InterPro" id="IPR042099">
    <property type="entry name" value="ANL_N_sf"/>
</dbReference>
<dbReference type="Proteomes" id="UP001201262">
    <property type="component" value="Unassembled WGS sequence"/>
</dbReference>
<protein>
    <submittedName>
        <fullName evidence="3">Uncharacterized protein</fullName>
    </submittedName>
</protein>
<dbReference type="InterPro" id="IPR025110">
    <property type="entry name" value="AMP-bd_C"/>
</dbReference>
<feature type="domain" description="AMP-binding enzyme C-terminal" evidence="2">
    <location>
        <begin position="460"/>
        <end position="537"/>
    </location>
</feature>
<dbReference type="SUPFAM" id="SSF56801">
    <property type="entry name" value="Acetyl-CoA synthetase-like"/>
    <property type="match status" value="1"/>
</dbReference>
<evidence type="ECO:0000313" key="3">
    <source>
        <dbReference type="EMBL" id="KAH8706022.1"/>
    </source>
</evidence>
<dbReference type="PANTHER" id="PTHR24096:SF194">
    <property type="entry name" value="AMP-DEPENDENT SYNTHETASE_LIGASE DOMAIN-CONTAINING PROTEIN"/>
    <property type="match status" value="1"/>
</dbReference>
<feature type="domain" description="AMP-dependent synthetase/ligase" evidence="1">
    <location>
        <begin position="39"/>
        <end position="410"/>
    </location>
</feature>
<dbReference type="RefSeq" id="XP_046078643.1">
    <property type="nucleotide sequence ID" value="XM_046219717.1"/>
</dbReference>
<proteinExistence type="predicted"/>
<dbReference type="CDD" id="cd05911">
    <property type="entry name" value="Firefly_Luc_like"/>
    <property type="match status" value="1"/>
</dbReference>
<reference evidence="3" key="1">
    <citation type="submission" date="2021-12" db="EMBL/GenBank/DDBJ databases">
        <title>Convergent genome expansion in fungi linked to evolution of root-endophyte symbiosis.</title>
        <authorList>
            <consortium name="DOE Joint Genome Institute"/>
            <person name="Ke Y.-H."/>
            <person name="Bonito G."/>
            <person name="Liao H.-L."/>
            <person name="Looney B."/>
            <person name="Rojas-Flechas A."/>
            <person name="Nash J."/>
            <person name="Hameed K."/>
            <person name="Schadt C."/>
            <person name="Martin F."/>
            <person name="Crous P.W."/>
            <person name="Miettinen O."/>
            <person name="Magnuson J.K."/>
            <person name="Labbe J."/>
            <person name="Jacobson D."/>
            <person name="Doktycz M.J."/>
            <person name="Veneault-Fourrey C."/>
            <person name="Kuo A."/>
            <person name="Mondo S."/>
            <person name="Calhoun S."/>
            <person name="Riley R."/>
            <person name="Ohm R."/>
            <person name="LaButti K."/>
            <person name="Andreopoulos B."/>
            <person name="Pangilinan J."/>
            <person name="Nolan M."/>
            <person name="Tritt A."/>
            <person name="Clum A."/>
            <person name="Lipzen A."/>
            <person name="Daum C."/>
            <person name="Barry K."/>
            <person name="Grigoriev I.V."/>
            <person name="Vilgalys R."/>
        </authorList>
    </citation>
    <scope>NUCLEOTIDE SEQUENCE</scope>
    <source>
        <strain evidence="3">PMI_201</strain>
    </source>
</reference>
<dbReference type="GO" id="GO:0016405">
    <property type="term" value="F:CoA-ligase activity"/>
    <property type="evidence" value="ECO:0007669"/>
    <property type="project" value="TreeGrafter"/>
</dbReference>
<dbReference type="Gene3D" id="3.40.50.12780">
    <property type="entry name" value="N-terminal domain of ligase-like"/>
    <property type="match status" value="1"/>
</dbReference>
<evidence type="ECO:0000259" key="2">
    <source>
        <dbReference type="Pfam" id="PF13193"/>
    </source>
</evidence>